<sequence length="225" mass="25538">MVPQGGLDIRRTFDLLRMCSNLVQCEIHVTKNTDRGLTLDMPPIFLPHLDTLLFSNCDFRNWILVAPKLRFLRIGQAYSWHNESMPEAGFLSVDVDPNQLSSPDGLRDLLEYFPMISHLRLSSPSLDHLELFCPPDDLLDLCPELTHLTVISPHNGFSDAAALAFVKARMALPLPLQQFCVRFGRQMKVDVMPELQCFIADGLRVSLEYLAPRWKFDAQEGLNGD</sequence>
<gene>
    <name evidence="1" type="ORF">MSAN_01781100</name>
</gene>
<dbReference type="Proteomes" id="UP000623467">
    <property type="component" value="Unassembled WGS sequence"/>
</dbReference>
<protein>
    <submittedName>
        <fullName evidence="1">Uncharacterized protein</fullName>
    </submittedName>
</protein>
<dbReference type="InterPro" id="IPR032675">
    <property type="entry name" value="LRR_dom_sf"/>
</dbReference>
<dbReference type="AlphaFoldDB" id="A0A8H6XXN7"/>
<accession>A0A8H6XXN7</accession>
<reference evidence="1" key="1">
    <citation type="submission" date="2020-05" db="EMBL/GenBank/DDBJ databases">
        <title>Mycena genomes resolve the evolution of fungal bioluminescence.</title>
        <authorList>
            <person name="Tsai I.J."/>
        </authorList>
    </citation>
    <scope>NUCLEOTIDE SEQUENCE</scope>
    <source>
        <strain evidence="1">160909Yilan</strain>
    </source>
</reference>
<organism evidence="1 2">
    <name type="scientific">Mycena sanguinolenta</name>
    <dbReference type="NCBI Taxonomy" id="230812"/>
    <lineage>
        <taxon>Eukaryota</taxon>
        <taxon>Fungi</taxon>
        <taxon>Dikarya</taxon>
        <taxon>Basidiomycota</taxon>
        <taxon>Agaricomycotina</taxon>
        <taxon>Agaricomycetes</taxon>
        <taxon>Agaricomycetidae</taxon>
        <taxon>Agaricales</taxon>
        <taxon>Marasmiineae</taxon>
        <taxon>Mycenaceae</taxon>
        <taxon>Mycena</taxon>
    </lineage>
</organism>
<evidence type="ECO:0000313" key="2">
    <source>
        <dbReference type="Proteomes" id="UP000623467"/>
    </source>
</evidence>
<dbReference type="SUPFAM" id="SSF52047">
    <property type="entry name" value="RNI-like"/>
    <property type="match status" value="1"/>
</dbReference>
<keyword evidence="2" id="KW-1185">Reference proteome</keyword>
<name>A0A8H6XXN7_9AGAR</name>
<dbReference type="Gene3D" id="3.80.10.10">
    <property type="entry name" value="Ribonuclease Inhibitor"/>
    <property type="match status" value="1"/>
</dbReference>
<dbReference type="EMBL" id="JACAZH010000017">
    <property type="protein sequence ID" value="KAF7348274.1"/>
    <property type="molecule type" value="Genomic_DNA"/>
</dbReference>
<comment type="caution">
    <text evidence="1">The sequence shown here is derived from an EMBL/GenBank/DDBJ whole genome shotgun (WGS) entry which is preliminary data.</text>
</comment>
<evidence type="ECO:0000313" key="1">
    <source>
        <dbReference type="EMBL" id="KAF7348274.1"/>
    </source>
</evidence>
<proteinExistence type="predicted"/>